<accession>A0ABX9UQQ9</accession>
<dbReference type="RefSeq" id="WP_122099667.1">
    <property type="nucleotide sequence ID" value="NZ_JAMOHS010000028.1"/>
</dbReference>
<evidence type="ECO:0000313" key="1">
    <source>
        <dbReference type="EMBL" id="RMH95437.1"/>
    </source>
</evidence>
<evidence type="ECO:0000313" key="2">
    <source>
        <dbReference type="Proteomes" id="UP000279228"/>
    </source>
</evidence>
<keyword evidence="2" id="KW-1185">Reference proteome</keyword>
<sequence>MSWFGDLGNFEVFNLKGMANQVKDNPARLLYGSADPFSTKVWNKILGRDDKPLIDQWGGAADHRYEEAEDAGINTGAGKTGHGIARAIASFYTGGAAAGAMGGGAGAASGAGTAGGSGGLLGSTGTTAGTTGFGLGQPLASGTVGNASIAGSQGGGLLGSTAGTGGGFLQTGKQYMDAAKPYMDAAQTGMSINNQMQQANQPQPIQAAEVMQAQGGPQALQALASQGQQAQMAQLQSAEQARQQRRLARRGMV</sequence>
<organism evidence="1 2">
    <name type="scientific">Pseudomonas songnenensis</name>
    <dbReference type="NCBI Taxonomy" id="1176259"/>
    <lineage>
        <taxon>Bacteria</taxon>
        <taxon>Pseudomonadati</taxon>
        <taxon>Pseudomonadota</taxon>
        <taxon>Gammaproteobacteria</taxon>
        <taxon>Pseudomonadales</taxon>
        <taxon>Pseudomonadaceae</taxon>
        <taxon>Pseudomonas</taxon>
    </lineage>
</organism>
<dbReference type="EMBL" id="RFFN01000006">
    <property type="protein sequence ID" value="RMH95437.1"/>
    <property type="molecule type" value="Genomic_DNA"/>
</dbReference>
<dbReference type="Proteomes" id="UP000279228">
    <property type="component" value="Unassembled WGS sequence"/>
</dbReference>
<comment type="caution">
    <text evidence="1">The sequence shown here is derived from an EMBL/GenBank/DDBJ whole genome shotgun (WGS) entry which is preliminary data.</text>
</comment>
<gene>
    <name evidence="1" type="ORF">EA798_16750</name>
</gene>
<protein>
    <submittedName>
        <fullName evidence="1">Uncharacterized protein</fullName>
    </submittedName>
</protein>
<proteinExistence type="predicted"/>
<name>A0ABX9UQQ9_9PSED</name>
<reference evidence="1 2" key="1">
    <citation type="submission" date="2018-10" db="EMBL/GenBank/DDBJ databases">
        <title>Pseudomonas songnenensis NEAU-ST5-5(T) genome.</title>
        <authorList>
            <person name="Pengp J."/>
            <person name="Liu Z.-P."/>
        </authorList>
    </citation>
    <scope>NUCLEOTIDE SEQUENCE [LARGE SCALE GENOMIC DNA]</scope>
    <source>
        <strain evidence="1 2">NEAU-ST5-5</strain>
    </source>
</reference>